<dbReference type="EMBL" id="VFOW01000001">
    <property type="protein sequence ID" value="TQL76183.1"/>
    <property type="molecule type" value="Genomic_DNA"/>
</dbReference>
<name>A0A543AUB9_9ACTN</name>
<evidence type="ECO:0000313" key="3">
    <source>
        <dbReference type="Proteomes" id="UP000317043"/>
    </source>
</evidence>
<accession>A0A543AUB9</accession>
<keyword evidence="1" id="KW-0472">Membrane</keyword>
<dbReference type="InParanoid" id="A0A543AUB9"/>
<reference evidence="2 3" key="1">
    <citation type="submission" date="2019-06" db="EMBL/GenBank/DDBJ databases">
        <title>Sequencing the genomes of 1000 actinobacteria strains.</title>
        <authorList>
            <person name="Klenk H.-P."/>
        </authorList>
    </citation>
    <scope>NUCLEOTIDE SEQUENCE [LARGE SCALE GENOMIC DNA]</scope>
    <source>
        <strain evidence="2 3">DSM 45928</strain>
    </source>
</reference>
<comment type="caution">
    <text evidence="2">The sequence shown here is derived from an EMBL/GenBank/DDBJ whole genome shotgun (WGS) entry which is preliminary data.</text>
</comment>
<keyword evidence="3" id="KW-1185">Reference proteome</keyword>
<keyword evidence="1" id="KW-1133">Transmembrane helix</keyword>
<sequence>MLPWLIGLAVVAGSTGAGFAVLSWYRSPKQRKRRRTRQYLRNNLRHLDIKRPGNTDVTDY</sequence>
<evidence type="ECO:0000313" key="2">
    <source>
        <dbReference type="EMBL" id="TQL76183.1"/>
    </source>
</evidence>
<gene>
    <name evidence="2" type="ORF">FB566_1704</name>
</gene>
<feature type="transmembrane region" description="Helical" evidence="1">
    <location>
        <begin position="6"/>
        <end position="25"/>
    </location>
</feature>
<evidence type="ECO:0000256" key="1">
    <source>
        <dbReference type="SAM" id="Phobius"/>
    </source>
</evidence>
<dbReference type="Proteomes" id="UP000317043">
    <property type="component" value="Unassembled WGS sequence"/>
</dbReference>
<proteinExistence type="predicted"/>
<protein>
    <submittedName>
        <fullName evidence="2">Uncharacterized protein</fullName>
    </submittedName>
</protein>
<organism evidence="2 3">
    <name type="scientific">Stackebrandtia endophytica</name>
    <dbReference type="NCBI Taxonomy" id="1496996"/>
    <lineage>
        <taxon>Bacteria</taxon>
        <taxon>Bacillati</taxon>
        <taxon>Actinomycetota</taxon>
        <taxon>Actinomycetes</taxon>
        <taxon>Glycomycetales</taxon>
        <taxon>Glycomycetaceae</taxon>
        <taxon>Stackebrandtia</taxon>
    </lineage>
</organism>
<keyword evidence="1" id="KW-0812">Transmembrane</keyword>
<dbReference type="AlphaFoldDB" id="A0A543AUB9"/>